<dbReference type="Proteomes" id="UP001170481">
    <property type="component" value="Unassembled WGS sequence"/>
</dbReference>
<dbReference type="RefSeq" id="WP_303592913.1">
    <property type="nucleotide sequence ID" value="NZ_JAUORK010000003.1"/>
</dbReference>
<comment type="caution">
    <text evidence="2">The sequence shown here is derived from an EMBL/GenBank/DDBJ whole genome shotgun (WGS) entry which is preliminary data.</text>
</comment>
<reference evidence="2" key="1">
    <citation type="submission" date="2023-07" db="EMBL/GenBank/DDBJ databases">
        <title>Genome content predicts the carbon catabolic preferences of heterotrophic bacteria.</title>
        <authorList>
            <person name="Gralka M."/>
        </authorList>
    </citation>
    <scope>NUCLEOTIDE SEQUENCE</scope>
    <source>
        <strain evidence="2">C2R13</strain>
    </source>
</reference>
<evidence type="ECO:0000313" key="3">
    <source>
        <dbReference type="Proteomes" id="UP001170481"/>
    </source>
</evidence>
<feature type="signal peptide" evidence="1">
    <location>
        <begin position="1"/>
        <end position="24"/>
    </location>
</feature>
<proteinExistence type="predicted"/>
<protein>
    <submittedName>
        <fullName evidence="2">Uncharacterized protein</fullName>
    </submittedName>
</protein>
<evidence type="ECO:0000256" key="1">
    <source>
        <dbReference type="SAM" id="SignalP"/>
    </source>
</evidence>
<dbReference type="EMBL" id="JAUORK010000003">
    <property type="protein sequence ID" value="MDO6671149.1"/>
    <property type="molecule type" value="Genomic_DNA"/>
</dbReference>
<feature type="chain" id="PRO_5042965019" evidence="1">
    <location>
        <begin position="25"/>
        <end position="113"/>
    </location>
</feature>
<accession>A0AAP4TVU5</accession>
<organism evidence="2 3">
    <name type="scientific">Cobetia amphilecti</name>
    <dbReference type="NCBI Taxonomy" id="1055104"/>
    <lineage>
        <taxon>Bacteria</taxon>
        <taxon>Pseudomonadati</taxon>
        <taxon>Pseudomonadota</taxon>
        <taxon>Gammaproteobacteria</taxon>
        <taxon>Oceanospirillales</taxon>
        <taxon>Halomonadaceae</taxon>
        <taxon>Cobetia</taxon>
    </lineage>
</organism>
<evidence type="ECO:0000313" key="2">
    <source>
        <dbReference type="EMBL" id="MDO6671149.1"/>
    </source>
</evidence>
<sequence length="113" mass="11567">MKNISLKTLIATVAIATASTSVFAADDSPAAVRVQNAISSQQIMGQTQPAAISQQSFSETGMSVAAGRVEQALNADHIRGVDTAAVSQANATVNDQGKSVAASRVQQHISDNA</sequence>
<name>A0AAP4TVU5_9GAMM</name>
<dbReference type="AlphaFoldDB" id="A0AAP4TVU5"/>
<keyword evidence="1" id="KW-0732">Signal</keyword>
<gene>
    <name evidence="2" type="ORF">Q4535_03360</name>
</gene>